<dbReference type="InterPro" id="IPR042150">
    <property type="entry name" value="MmRce1-like"/>
</dbReference>
<feature type="transmembrane region" description="Helical" evidence="2">
    <location>
        <begin position="113"/>
        <end position="132"/>
    </location>
</feature>
<evidence type="ECO:0000256" key="2">
    <source>
        <dbReference type="SAM" id="Phobius"/>
    </source>
</evidence>
<dbReference type="GeneID" id="73290758"/>
<dbReference type="GO" id="GO:0080120">
    <property type="term" value="P:CAAX-box protein maturation"/>
    <property type="evidence" value="ECO:0007669"/>
    <property type="project" value="UniProtKB-ARBA"/>
</dbReference>
<feature type="transmembrane region" description="Helical" evidence="2">
    <location>
        <begin position="43"/>
        <end position="64"/>
    </location>
</feature>
<reference evidence="4" key="1">
    <citation type="submission" date="2022-06" db="EMBL/GenBank/DDBJ databases">
        <title>Diverse halophilic archaea isolated from saline environments.</title>
        <authorList>
            <person name="Cui H.-L."/>
        </authorList>
    </citation>
    <scope>NUCLEOTIDE SEQUENCE</scope>
    <source>
        <strain evidence="4">WLHS1</strain>
    </source>
</reference>
<feature type="domain" description="CAAX prenyl protease 2/Lysostaphin resistance protein A-like" evidence="3">
    <location>
        <begin position="123"/>
        <end position="227"/>
    </location>
</feature>
<dbReference type="Proteomes" id="UP001056855">
    <property type="component" value="Chromosome"/>
</dbReference>
<dbReference type="AlphaFoldDB" id="A0A9E7N7U2"/>
<evidence type="ECO:0000259" key="3">
    <source>
        <dbReference type="Pfam" id="PF02517"/>
    </source>
</evidence>
<keyword evidence="2" id="KW-1133">Transmembrane helix</keyword>
<keyword evidence="5" id="KW-1185">Reference proteome</keyword>
<sequence length="315" mass="33780">MIAAARSWIAQHRIVSFLLITYAFTWSIQAVLAATDMEASWTLSILVGFGAFGPPIGAAVVLWASGGDLRSWISQLFMWRIGVRWWVLALGLPIAILAAGSALYALFGGPVDVGSLPFVGIYVFAMAWGIIWGGGQEELGWRGFMLPVLQARYSALTSSLVVGIAWAGWHLPLFLNANTTHGGWPLSQQLIWIVTILAGSVLWTWMYNSTGGSVLAVAVFHAGINTMGIFHPADRDALAPGGVPDPWLNLLAEATTGVVLVAIAVGLVLVWGSSHLSPRRRPGLEAVSLAGSRESRARTHDDANRDRGSDRGDSR</sequence>
<keyword evidence="4" id="KW-0378">Hydrolase</keyword>
<keyword evidence="4" id="KW-0482">Metalloprotease</keyword>
<feature type="transmembrane region" description="Helical" evidence="2">
    <location>
        <begin position="85"/>
        <end position="107"/>
    </location>
</feature>
<evidence type="ECO:0000256" key="1">
    <source>
        <dbReference type="SAM" id="MobiDB-lite"/>
    </source>
</evidence>
<dbReference type="Pfam" id="PF02517">
    <property type="entry name" value="Rce1-like"/>
    <property type="match status" value="1"/>
</dbReference>
<protein>
    <submittedName>
        <fullName evidence="4">CPBP family intramembrane metalloprotease</fullName>
    </submittedName>
</protein>
<feature type="transmembrane region" description="Helical" evidence="2">
    <location>
        <begin position="153"/>
        <end position="169"/>
    </location>
</feature>
<proteinExistence type="predicted"/>
<evidence type="ECO:0000313" key="5">
    <source>
        <dbReference type="Proteomes" id="UP001056855"/>
    </source>
</evidence>
<name>A0A9E7N7U2_9EURY</name>
<keyword evidence="2" id="KW-0812">Transmembrane</keyword>
<evidence type="ECO:0000313" key="4">
    <source>
        <dbReference type="EMBL" id="UTF52491.1"/>
    </source>
</evidence>
<dbReference type="InterPro" id="IPR003675">
    <property type="entry name" value="Rce1/LyrA-like_dom"/>
</dbReference>
<organism evidence="4 5">
    <name type="scientific">Natronosalvus rutilus</name>
    <dbReference type="NCBI Taxonomy" id="2953753"/>
    <lineage>
        <taxon>Archaea</taxon>
        <taxon>Methanobacteriati</taxon>
        <taxon>Methanobacteriota</taxon>
        <taxon>Stenosarchaea group</taxon>
        <taxon>Halobacteria</taxon>
        <taxon>Halobacteriales</taxon>
        <taxon>Natrialbaceae</taxon>
        <taxon>Natronosalvus</taxon>
    </lineage>
</organism>
<keyword evidence="4" id="KW-0645">Protease</keyword>
<dbReference type="GO" id="GO:0008237">
    <property type="term" value="F:metallopeptidase activity"/>
    <property type="evidence" value="ECO:0007669"/>
    <property type="project" value="UniProtKB-KW"/>
</dbReference>
<feature type="transmembrane region" description="Helical" evidence="2">
    <location>
        <begin position="189"/>
        <end position="207"/>
    </location>
</feature>
<dbReference type="PANTHER" id="PTHR35797:SF1">
    <property type="entry name" value="PROTEASE"/>
    <property type="match status" value="1"/>
</dbReference>
<feature type="compositionally biased region" description="Basic and acidic residues" evidence="1">
    <location>
        <begin position="293"/>
        <end position="315"/>
    </location>
</feature>
<dbReference type="GO" id="GO:0004175">
    <property type="term" value="F:endopeptidase activity"/>
    <property type="evidence" value="ECO:0007669"/>
    <property type="project" value="UniProtKB-ARBA"/>
</dbReference>
<feature type="transmembrane region" description="Helical" evidence="2">
    <location>
        <begin position="250"/>
        <end position="271"/>
    </location>
</feature>
<gene>
    <name evidence="4" type="ORF">NGM29_11890</name>
</gene>
<dbReference type="EMBL" id="CP100355">
    <property type="protein sequence ID" value="UTF52491.1"/>
    <property type="molecule type" value="Genomic_DNA"/>
</dbReference>
<dbReference type="RefSeq" id="WP_254156436.1">
    <property type="nucleotide sequence ID" value="NZ_CP100355.1"/>
</dbReference>
<feature type="region of interest" description="Disordered" evidence="1">
    <location>
        <begin position="287"/>
        <end position="315"/>
    </location>
</feature>
<feature type="transmembrane region" description="Helical" evidence="2">
    <location>
        <begin position="214"/>
        <end position="230"/>
    </location>
</feature>
<dbReference type="KEGG" id="sawl:NGM29_11890"/>
<keyword evidence="2" id="KW-0472">Membrane</keyword>
<accession>A0A9E7N7U2</accession>
<dbReference type="PANTHER" id="PTHR35797">
    <property type="entry name" value="PROTEASE-RELATED"/>
    <property type="match status" value="1"/>
</dbReference>